<keyword evidence="3" id="KW-0808">Transferase</keyword>
<dbReference type="PANTHER" id="PTHR12289">
    <property type="entry name" value="METAXIN RELATED"/>
    <property type="match status" value="1"/>
</dbReference>
<reference evidence="3 4" key="1">
    <citation type="submission" date="2007-06" db="EMBL/GenBank/DDBJ databases">
        <authorList>
            <person name="Shimkets L."/>
            <person name="Ferriera S."/>
            <person name="Johnson J."/>
            <person name="Kravitz S."/>
            <person name="Beeson K."/>
            <person name="Sutton G."/>
            <person name="Rogers Y.-H."/>
            <person name="Friedman R."/>
            <person name="Frazier M."/>
            <person name="Venter J.C."/>
        </authorList>
    </citation>
    <scope>NUCLEOTIDE SEQUENCE [LARGE SCALE GENOMIC DNA]</scope>
    <source>
        <strain evidence="3 4">SIR-1</strain>
    </source>
</reference>
<dbReference type="CDD" id="cd03193">
    <property type="entry name" value="GST_C_Metaxin"/>
    <property type="match status" value="1"/>
</dbReference>
<dbReference type="OrthoDB" id="7664269at2"/>
<dbReference type="SUPFAM" id="SSF52833">
    <property type="entry name" value="Thioredoxin-like"/>
    <property type="match status" value="1"/>
</dbReference>
<organism evidence="3 4">
    <name type="scientific">Plesiocystis pacifica SIR-1</name>
    <dbReference type="NCBI Taxonomy" id="391625"/>
    <lineage>
        <taxon>Bacteria</taxon>
        <taxon>Pseudomonadati</taxon>
        <taxon>Myxococcota</taxon>
        <taxon>Polyangia</taxon>
        <taxon>Nannocystales</taxon>
        <taxon>Nannocystaceae</taxon>
        <taxon>Plesiocystis</taxon>
    </lineage>
</organism>
<dbReference type="InterPro" id="IPR033468">
    <property type="entry name" value="Metaxin_GST"/>
</dbReference>
<dbReference type="EMBL" id="ABCS01000044">
    <property type="protein sequence ID" value="EDM77557.1"/>
    <property type="molecule type" value="Genomic_DNA"/>
</dbReference>
<dbReference type="GO" id="GO:0016740">
    <property type="term" value="F:transferase activity"/>
    <property type="evidence" value="ECO:0007669"/>
    <property type="project" value="UniProtKB-KW"/>
</dbReference>
<dbReference type="Proteomes" id="UP000005801">
    <property type="component" value="Unassembled WGS sequence"/>
</dbReference>
<sequence length="250" mass="27919">MSRVMSDPLQLHTTPPLWGMPSISPACSKLETWFRMAGVEYEKPPLAFQEAPKGKIPFVVIGGERMGDSTLIIEHMRETRGIDLDAPLSPRERAISTAFRRMLKENTYWAIIRHRYFVDENWEQYRGIVGGLLAPGAPDEVKAQVAEGIKAGADSDARGQGYGRHTLEEAKVLYRHDLQAVSDLLGDNEWMMGHDAPTVLDATAFAYVGSFACAPFDDDMGRFAKGLTNLVAHCDRMRARYFPELVEAES</sequence>
<keyword evidence="4" id="KW-1185">Reference proteome</keyword>
<dbReference type="SFLD" id="SFLDS00019">
    <property type="entry name" value="Glutathione_Transferase_(cytos"/>
    <property type="match status" value="1"/>
</dbReference>
<dbReference type="Gene3D" id="1.20.1050.10">
    <property type="match status" value="1"/>
</dbReference>
<dbReference type="InterPro" id="IPR050931">
    <property type="entry name" value="Mito_Protein_Transport_Metaxin"/>
</dbReference>
<comment type="caution">
    <text evidence="3">The sequence shown here is derived from an EMBL/GenBank/DDBJ whole genome shotgun (WGS) entry which is preliminary data.</text>
</comment>
<dbReference type="SUPFAM" id="SSF47616">
    <property type="entry name" value="GST C-terminal domain-like"/>
    <property type="match status" value="1"/>
</dbReference>
<dbReference type="Pfam" id="PF17172">
    <property type="entry name" value="GST_N_4"/>
    <property type="match status" value="1"/>
</dbReference>
<dbReference type="SFLD" id="SFLDG01200">
    <property type="entry name" value="SUF1.1"/>
    <property type="match status" value="1"/>
</dbReference>
<dbReference type="InterPro" id="IPR036282">
    <property type="entry name" value="Glutathione-S-Trfase_C_sf"/>
</dbReference>
<proteinExistence type="predicted"/>
<protein>
    <submittedName>
        <fullName evidence="3">Glutathione S-transferase-like protein</fullName>
    </submittedName>
</protein>
<dbReference type="AlphaFoldDB" id="A6G9D5"/>
<dbReference type="Pfam" id="PF17171">
    <property type="entry name" value="GST_C_6"/>
    <property type="match status" value="1"/>
</dbReference>
<dbReference type="STRING" id="391625.PPSIR1_09645"/>
<dbReference type="eggNOG" id="COG0625">
    <property type="taxonomic scope" value="Bacteria"/>
</dbReference>
<dbReference type="InterPro" id="IPR026928">
    <property type="entry name" value="FAX/IsoI-like"/>
</dbReference>
<dbReference type="InterPro" id="IPR040079">
    <property type="entry name" value="Glutathione_S-Trfase"/>
</dbReference>
<dbReference type="PANTHER" id="PTHR12289:SF41">
    <property type="entry name" value="FAILED AXON CONNECTIONS-RELATED"/>
    <property type="match status" value="1"/>
</dbReference>
<evidence type="ECO:0000313" key="4">
    <source>
        <dbReference type="Proteomes" id="UP000005801"/>
    </source>
</evidence>
<dbReference type="InterPro" id="IPR036249">
    <property type="entry name" value="Thioredoxin-like_sf"/>
</dbReference>
<accession>A6G9D5</accession>
<evidence type="ECO:0000259" key="2">
    <source>
        <dbReference type="Pfam" id="PF17172"/>
    </source>
</evidence>
<feature type="domain" description="Metaxin glutathione S-transferase" evidence="1">
    <location>
        <begin position="175"/>
        <end position="237"/>
    </location>
</feature>
<evidence type="ECO:0000259" key="1">
    <source>
        <dbReference type="Pfam" id="PF17171"/>
    </source>
</evidence>
<evidence type="ECO:0000313" key="3">
    <source>
        <dbReference type="EMBL" id="EDM77557.1"/>
    </source>
</evidence>
<dbReference type="SFLD" id="SFLDG01180">
    <property type="entry name" value="SUF1"/>
    <property type="match status" value="1"/>
</dbReference>
<gene>
    <name evidence="3" type="ORF">PPSIR1_09645</name>
</gene>
<dbReference type="InterPro" id="IPR012336">
    <property type="entry name" value="Thioredoxin-like_fold"/>
</dbReference>
<feature type="domain" description="Thioredoxin-like fold" evidence="2">
    <location>
        <begin position="25"/>
        <end position="121"/>
    </location>
</feature>
<dbReference type="Gene3D" id="3.40.30.10">
    <property type="entry name" value="Glutaredoxin"/>
    <property type="match status" value="1"/>
</dbReference>
<name>A6G9D5_9BACT</name>